<dbReference type="Pfam" id="PF00583">
    <property type="entry name" value="Acetyltransf_1"/>
    <property type="match status" value="1"/>
</dbReference>
<dbReference type="GO" id="GO:0016747">
    <property type="term" value="F:acyltransferase activity, transferring groups other than amino-acyl groups"/>
    <property type="evidence" value="ECO:0007669"/>
    <property type="project" value="InterPro"/>
</dbReference>
<accession>A0A1M6CM29</accession>
<organism evidence="2 3">
    <name type="scientific">Lutispora thermophila DSM 19022</name>
    <dbReference type="NCBI Taxonomy" id="1122184"/>
    <lineage>
        <taxon>Bacteria</taxon>
        <taxon>Bacillati</taxon>
        <taxon>Bacillota</taxon>
        <taxon>Clostridia</taxon>
        <taxon>Lutisporales</taxon>
        <taxon>Lutisporaceae</taxon>
        <taxon>Lutispora</taxon>
    </lineage>
</organism>
<dbReference type="Gene3D" id="3.40.630.30">
    <property type="match status" value="1"/>
</dbReference>
<dbReference type="AlphaFoldDB" id="A0A1M6CM29"/>
<dbReference type="PANTHER" id="PTHR43072">
    <property type="entry name" value="N-ACETYLTRANSFERASE"/>
    <property type="match status" value="1"/>
</dbReference>
<dbReference type="InterPro" id="IPR016181">
    <property type="entry name" value="Acyl_CoA_acyltransferase"/>
</dbReference>
<evidence type="ECO:0000259" key="1">
    <source>
        <dbReference type="PROSITE" id="PS51186"/>
    </source>
</evidence>
<gene>
    <name evidence="2" type="ORF">SAMN02745176_00835</name>
</gene>
<dbReference type="InterPro" id="IPR000182">
    <property type="entry name" value="GNAT_dom"/>
</dbReference>
<proteinExistence type="predicted"/>
<dbReference type="RefSeq" id="WP_084524357.1">
    <property type="nucleotide sequence ID" value="NZ_FQZS01000005.1"/>
</dbReference>
<dbReference type="CDD" id="cd04301">
    <property type="entry name" value="NAT_SF"/>
    <property type="match status" value="1"/>
</dbReference>
<dbReference type="SUPFAM" id="SSF55729">
    <property type="entry name" value="Acyl-CoA N-acyltransferases (Nat)"/>
    <property type="match status" value="1"/>
</dbReference>
<dbReference type="OrthoDB" id="1706389at2"/>
<dbReference type="PANTHER" id="PTHR43072:SF58">
    <property type="entry name" value="N-ACETYLTRANSFERASE DOMAIN-CONTAINING PROTEIN"/>
    <property type="match status" value="1"/>
</dbReference>
<name>A0A1M6CM29_9FIRM</name>
<dbReference type="EMBL" id="FQZS01000005">
    <property type="protein sequence ID" value="SHI61768.1"/>
    <property type="molecule type" value="Genomic_DNA"/>
</dbReference>
<dbReference type="STRING" id="1122184.SAMN02745176_00835"/>
<keyword evidence="3" id="KW-1185">Reference proteome</keyword>
<dbReference type="Proteomes" id="UP000184442">
    <property type="component" value="Unassembled WGS sequence"/>
</dbReference>
<sequence length="155" mass="18065">MKYRKVQLNSQDKNLKHLLVQIAKWHNDTPKIWIPDYEPTDEELEQTMGSIRSTKDEDLFLTIVEDEKGQAQGFIWAYRMEETSDCVMIKSLYVTEEFRGHGIATKLKGLLEEWCRDIGVKTIKTTTHYNNKNMLALNIKLGYVPGMVHMCKNLV</sequence>
<evidence type="ECO:0000313" key="3">
    <source>
        <dbReference type="Proteomes" id="UP000184442"/>
    </source>
</evidence>
<evidence type="ECO:0000313" key="2">
    <source>
        <dbReference type="EMBL" id="SHI61768.1"/>
    </source>
</evidence>
<reference evidence="2 3" key="1">
    <citation type="submission" date="2016-11" db="EMBL/GenBank/DDBJ databases">
        <authorList>
            <person name="Jaros S."/>
            <person name="Januszkiewicz K."/>
            <person name="Wedrychowicz H."/>
        </authorList>
    </citation>
    <scope>NUCLEOTIDE SEQUENCE [LARGE SCALE GENOMIC DNA]</scope>
    <source>
        <strain evidence="2 3">DSM 19022</strain>
    </source>
</reference>
<keyword evidence="2" id="KW-0808">Transferase</keyword>
<feature type="domain" description="N-acetyltransferase" evidence="1">
    <location>
        <begin position="1"/>
        <end position="155"/>
    </location>
</feature>
<protein>
    <submittedName>
        <fullName evidence="2">Acetyltransferase (GNAT) domain-containing protein</fullName>
    </submittedName>
</protein>
<dbReference type="PROSITE" id="PS51186">
    <property type="entry name" value="GNAT"/>
    <property type="match status" value="1"/>
</dbReference>